<dbReference type="Proteomes" id="UP001058273">
    <property type="component" value="Chromosome"/>
</dbReference>
<dbReference type="EMBL" id="CP102451">
    <property type="protein sequence ID" value="UUV99416.1"/>
    <property type="molecule type" value="Genomic_DNA"/>
</dbReference>
<evidence type="ECO:0000313" key="1">
    <source>
        <dbReference type="EMBL" id="UUV99416.1"/>
    </source>
</evidence>
<dbReference type="RefSeq" id="WP_257700287.1">
    <property type="nucleotide sequence ID" value="NZ_CP102451.1"/>
</dbReference>
<proteinExistence type="predicted"/>
<evidence type="ECO:0000313" key="2">
    <source>
        <dbReference type="Proteomes" id="UP001058273"/>
    </source>
</evidence>
<sequence length="317" mass="37270">MYQFITLQTEQTYRSLMQDKAFQQVVNFMIEQGKSVTLRDMKRALPDVEEIEVVIETWISAGLITRYHGRYELVGYVMSEEKQEELKQTYQSFFLSCVEKLNAKCRQLDLSTKDVAFYLLYALHQKIQGNIALGQYVEDTPALAKIKQLPFYFQQLTGKKTEWLSFENLTNLAECVSLPSFFYEETYRENTRAPQFLLLEKRLGDVNESYFLTYAERKLRRIEKGRIISSDTLDIFLDALVTLGYLTIEARHYKLNVLSVEEHVLEEIHQELDPIIELFDETFNRPWEIVVIYTLLDAMDLVDTLEHYPTLFGLKPL</sequence>
<name>A0ABY5P156_9ENTE</name>
<keyword evidence="2" id="KW-1185">Reference proteome</keyword>
<reference evidence="1" key="1">
    <citation type="submission" date="2022-08" db="EMBL/GenBank/DDBJ databases">
        <title>Genome sequence of Vagococcus luciliae DSM 112651.</title>
        <authorList>
            <person name="Juan G."/>
            <person name="Anja P."/>
            <person name="Rolf D."/>
            <person name="Kampfer P."/>
            <person name="Vilcinskas A."/>
        </authorList>
    </citation>
    <scope>NUCLEOTIDE SEQUENCE</scope>
    <source>
        <strain evidence="1">G314FT</strain>
    </source>
</reference>
<gene>
    <name evidence="1" type="ORF">G314FT_15770</name>
</gene>
<organism evidence="1 2">
    <name type="scientific">Vagococcus luciliae</name>
    <dbReference type="NCBI Taxonomy" id="2920380"/>
    <lineage>
        <taxon>Bacteria</taxon>
        <taxon>Bacillati</taxon>
        <taxon>Bacillota</taxon>
        <taxon>Bacilli</taxon>
        <taxon>Lactobacillales</taxon>
        <taxon>Enterococcaceae</taxon>
        <taxon>Vagococcus</taxon>
    </lineage>
</organism>
<evidence type="ECO:0008006" key="3">
    <source>
        <dbReference type="Google" id="ProtNLM"/>
    </source>
</evidence>
<dbReference type="InterPro" id="IPR014924">
    <property type="entry name" value="DUF1803"/>
</dbReference>
<accession>A0ABY5P156</accession>
<protein>
    <recommendedName>
        <fullName evidence="3">DUF1803 domain-containing protein</fullName>
    </recommendedName>
</protein>
<reference evidence="1" key="2">
    <citation type="submission" date="2022-08" db="EMBL/GenBank/DDBJ databases">
        <authorList>
            <person name="Poehlein A."/>
            <person name="Guzman J."/>
            <person name="Daniel R."/>
            <person name="Vilcinskas A."/>
        </authorList>
    </citation>
    <scope>NUCLEOTIDE SEQUENCE</scope>
    <source>
        <strain evidence="1">G314FT</strain>
    </source>
</reference>
<dbReference type="Pfam" id="PF08820">
    <property type="entry name" value="DUF1803"/>
    <property type="match status" value="1"/>
</dbReference>